<feature type="region of interest" description="Disordered" evidence="4">
    <location>
        <begin position="1"/>
        <end position="313"/>
    </location>
</feature>
<sequence>MSDVEAVSLPAALDVDQNPLTGVKKDASGPSSPKKPEVTPTSPSQRTCNGSNGLKQVDSEEEEPEGPPSPRADSEAETIIQSGRESLSPEKKRKHIRHDPILHQTVDGVDGSLHKKPRINSDRGDRSPRRPRGSRSPSPSHRDTSPHSVVKVENTDDSQSVTKDVLTESNANEADRPRSYRKRSFSDSVDEKRERRRDSNPNSTIRDLKHNESLFPRPASNARSVSPTRSSHKRSASGSQLPPKKKAPTPLTGFQRQSSEDRQSTSSSASGSPMPSTHLRRLGSGVGASASPAKQMGPKKLRDKSGRTPLARACADRKYDQVVMRHRERPEDLNVPDNAGNTPLQIASLNGEGPIVKFLLGAGCEINTKNIDKDTPLIDAVENGNVEVVKLLLEAGANPRTVNASGDEPYELVPTDLEKDEYDEIRKALADAKANLRPSRRSEEQIGPDTKVSSRRASVASPSRSPPPLGGGPSNRRKTGRSEITRNDLLWTQATSENLRDFAAKGDEVGVVSILNILQKADNASLIAAAKGGHHDVLSLMYAMGDADADPNPLRGAAHKAGYDTPMLAAIGRGNSDVIRLILSQPGFNPTRRLFEDRTYYELSRARQGEDWEEEYDILKAAYEAFPGSDKNRKDLASPRRARGKEKEDKRSARRESSSPVARQRKSNESPNVPRPRSAKEVQQLKEKRREKEKARELARPKSSTRDGSDALITSDHDSGRIDSGKLKTGFSTRRGSESSGVARSEEVKKRRLIAGRRPQDRDRRPSLFSSDSLSGREEAPRSRNDTDSNASLKRIRADDVSPERSRSGGAESDRVSPERKKKRRVISEEKSTNVPNGGSRKQEDSGPAEKSQARRLPEDSTRGDTRKSSHPSKKPDQNNDEPPAEKSGPVKTEPQEPVASSVADVSPDQKREEQEAEARRELEAKKAEDERVAELQRREAELEAERARLAQEEADRAGQAARAKAEQEERKRKEAEQRRAKQAEDERQKRMEQERARLLKIRRDQETQEKRRREALPGRLRVSADFVGSNDPRARSHAWLTNFMPLVTATTQQLDSTSNGNSTEEKWIPNYLVAPLLATNDLQLSQYASWEKRKATPTQRMNLWRCTRRMLVYTDDPKYRNASFGDIMQLDCDTRPKYFEMEHVFWVRLSDFMDLVPHIPHLSGLDLNFLSMHIDPEPVATPAAETTLLNGYSSGATPSEMNGSAGLNGHSLPQPGTYL</sequence>
<evidence type="ECO:0008006" key="9">
    <source>
        <dbReference type="Google" id="ProtNLM"/>
    </source>
</evidence>
<dbReference type="Pfam" id="PF12796">
    <property type="entry name" value="Ank_2"/>
    <property type="match status" value="1"/>
</dbReference>
<accession>A0A9W9NW58</accession>
<feature type="compositionally biased region" description="Polar residues" evidence="4">
    <location>
        <begin position="39"/>
        <end position="54"/>
    </location>
</feature>
<evidence type="ECO:0000313" key="8">
    <source>
        <dbReference type="Proteomes" id="UP001147733"/>
    </source>
</evidence>
<dbReference type="AlphaFoldDB" id="A0A9W9NW58"/>
<protein>
    <recommendedName>
        <fullName evidence="9">Ankyrin repeat protein</fullName>
    </recommendedName>
</protein>
<comment type="caution">
    <text evidence="7">The sequence shown here is derived from an EMBL/GenBank/DDBJ whole genome shotgun (WGS) entry which is preliminary data.</text>
</comment>
<evidence type="ECO:0000259" key="5">
    <source>
        <dbReference type="Pfam" id="PF24513"/>
    </source>
</evidence>
<evidence type="ECO:0000259" key="6">
    <source>
        <dbReference type="Pfam" id="PF24521"/>
    </source>
</evidence>
<dbReference type="RefSeq" id="XP_056499595.1">
    <property type="nucleotide sequence ID" value="XM_056646154.1"/>
</dbReference>
<dbReference type="InterPro" id="IPR056485">
    <property type="entry name" value="ARM_KRIT1"/>
</dbReference>
<evidence type="ECO:0000256" key="4">
    <source>
        <dbReference type="SAM" id="MobiDB-lite"/>
    </source>
</evidence>
<dbReference type="EMBL" id="JAPQKT010000006">
    <property type="protein sequence ID" value="KAJ5227230.1"/>
    <property type="molecule type" value="Genomic_DNA"/>
</dbReference>
<dbReference type="InterPro" id="IPR036770">
    <property type="entry name" value="Ankyrin_rpt-contain_sf"/>
</dbReference>
<feature type="compositionally biased region" description="Polar residues" evidence="4">
    <location>
        <begin position="157"/>
        <end position="172"/>
    </location>
</feature>
<feature type="repeat" description="ANK" evidence="3">
    <location>
        <begin position="339"/>
        <end position="371"/>
    </location>
</feature>
<feature type="repeat" description="ANK" evidence="3">
    <location>
        <begin position="372"/>
        <end position="404"/>
    </location>
</feature>
<keyword evidence="8" id="KW-1185">Reference proteome</keyword>
<reference evidence="7" key="2">
    <citation type="journal article" date="2023" name="IMA Fungus">
        <title>Comparative genomic study of the Penicillium genus elucidates a diverse pangenome and 15 lateral gene transfer events.</title>
        <authorList>
            <person name="Petersen C."/>
            <person name="Sorensen T."/>
            <person name="Nielsen M.R."/>
            <person name="Sondergaard T.E."/>
            <person name="Sorensen J.L."/>
            <person name="Fitzpatrick D.A."/>
            <person name="Frisvad J.C."/>
            <person name="Nielsen K.L."/>
        </authorList>
    </citation>
    <scope>NUCLEOTIDE SEQUENCE</scope>
    <source>
        <strain evidence="7">IBT 23319</strain>
    </source>
</reference>
<feature type="compositionally biased region" description="Basic and acidic residues" evidence="4">
    <location>
        <begin position="189"/>
        <end position="199"/>
    </location>
</feature>
<dbReference type="Gene3D" id="1.25.40.20">
    <property type="entry name" value="Ankyrin repeat-containing domain"/>
    <property type="match status" value="2"/>
</dbReference>
<feature type="compositionally biased region" description="Basic and acidic residues" evidence="4">
    <location>
        <begin position="678"/>
        <end position="726"/>
    </location>
</feature>
<feature type="compositionally biased region" description="Basic and acidic residues" evidence="4">
    <location>
        <begin position="645"/>
        <end position="657"/>
    </location>
</feature>
<feature type="compositionally biased region" description="Basic and acidic residues" evidence="4">
    <location>
        <begin position="852"/>
        <end position="878"/>
    </location>
</feature>
<proteinExistence type="predicted"/>
<feature type="compositionally biased region" description="Basic and acidic residues" evidence="4">
    <location>
        <begin position="119"/>
        <end position="128"/>
    </location>
</feature>
<dbReference type="GO" id="GO:0004842">
    <property type="term" value="F:ubiquitin-protein transferase activity"/>
    <property type="evidence" value="ECO:0007669"/>
    <property type="project" value="TreeGrafter"/>
</dbReference>
<evidence type="ECO:0000256" key="3">
    <source>
        <dbReference type="PROSITE-ProRule" id="PRU00023"/>
    </source>
</evidence>
<dbReference type="Proteomes" id="UP001147733">
    <property type="component" value="Unassembled WGS sequence"/>
</dbReference>
<feature type="domain" description="DUF7593" evidence="5">
    <location>
        <begin position="1013"/>
        <end position="1162"/>
    </location>
</feature>
<dbReference type="InterPro" id="IPR056015">
    <property type="entry name" value="DUF7593"/>
</dbReference>
<keyword evidence="2 3" id="KW-0040">ANK repeat</keyword>
<dbReference type="GeneID" id="81385321"/>
<dbReference type="SMART" id="SM00248">
    <property type="entry name" value="ANK"/>
    <property type="match status" value="5"/>
</dbReference>
<dbReference type="PROSITE" id="PS50297">
    <property type="entry name" value="ANK_REP_REGION"/>
    <property type="match status" value="2"/>
</dbReference>
<evidence type="ECO:0000256" key="1">
    <source>
        <dbReference type="ARBA" id="ARBA00022737"/>
    </source>
</evidence>
<dbReference type="Pfam" id="PF24521">
    <property type="entry name" value="Ank_KRIT1"/>
    <property type="match status" value="1"/>
</dbReference>
<feature type="domain" description="KRIT1 ARM-repeats" evidence="6">
    <location>
        <begin position="478"/>
        <end position="625"/>
    </location>
</feature>
<dbReference type="OrthoDB" id="194358at2759"/>
<dbReference type="PANTHER" id="PTHR24171">
    <property type="entry name" value="ANKYRIN REPEAT DOMAIN-CONTAINING PROTEIN 39-RELATED"/>
    <property type="match status" value="1"/>
</dbReference>
<feature type="compositionally biased region" description="Basic and acidic residues" evidence="4">
    <location>
        <begin position="908"/>
        <end position="957"/>
    </location>
</feature>
<feature type="region of interest" description="Disordered" evidence="4">
    <location>
        <begin position="629"/>
        <end position="993"/>
    </location>
</feature>
<dbReference type="PANTHER" id="PTHR24171:SF8">
    <property type="entry name" value="BRCA1-ASSOCIATED RING DOMAIN PROTEIN 1"/>
    <property type="match status" value="1"/>
</dbReference>
<dbReference type="Pfam" id="PF24513">
    <property type="entry name" value="DUF7593"/>
    <property type="match status" value="1"/>
</dbReference>
<feature type="compositionally biased region" description="Basic and acidic residues" evidence="4">
    <location>
        <begin position="796"/>
        <end position="819"/>
    </location>
</feature>
<feature type="compositionally biased region" description="Polar residues" evidence="4">
    <location>
        <begin position="730"/>
        <end position="742"/>
    </location>
</feature>
<evidence type="ECO:0000313" key="7">
    <source>
        <dbReference type="EMBL" id="KAJ5227230.1"/>
    </source>
</evidence>
<reference evidence="7" key="1">
    <citation type="submission" date="2022-11" db="EMBL/GenBank/DDBJ databases">
        <authorList>
            <person name="Petersen C."/>
        </authorList>
    </citation>
    <scope>NUCLEOTIDE SEQUENCE</scope>
    <source>
        <strain evidence="7">IBT 23319</strain>
    </source>
</reference>
<feature type="compositionally biased region" description="Basic and acidic residues" evidence="4">
    <location>
        <begin position="775"/>
        <end position="787"/>
    </location>
</feature>
<dbReference type="GO" id="GO:0085020">
    <property type="term" value="P:protein K6-linked ubiquitination"/>
    <property type="evidence" value="ECO:0007669"/>
    <property type="project" value="TreeGrafter"/>
</dbReference>
<dbReference type="PROSITE" id="PS50088">
    <property type="entry name" value="ANK_REPEAT"/>
    <property type="match status" value="2"/>
</dbReference>
<evidence type="ECO:0000256" key="2">
    <source>
        <dbReference type="ARBA" id="ARBA00023043"/>
    </source>
</evidence>
<feature type="region of interest" description="Disordered" evidence="4">
    <location>
        <begin position="1191"/>
        <end position="1220"/>
    </location>
</feature>
<feature type="compositionally biased region" description="Basic and acidic residues" evidence="4">
    <location>
        <begin position="964"/>
        <end position="993"/>
    </location>
</feature>
<dbReference type="InterPro" id="IPR002110">
    <property type="entry name" value="Ankyrin_rpt"/>
</dbReference>
<name>A0A9W9NW58_PENCI</name>
<dbReference type="SUPFAM" id="SSF48403">
    <property type="entry name" value="Ankyrin repeat"/>
    <property type="match status" value="1"/>
</dbReference>
<feature type="compositionally biased region" description="Low complexity" evidence="4">
    <location>
        <begin position="264"/>
        <end position="277"/>
    </location>
</feature>
<gene>
    <name evidence="7" type="ORF">N7469_007236</name>
</gene>
<feature type="region of interest" description="Disordered" evidence="4">
    <location>
        <begin position="433"/>
        <end position="489"/>
    </location>
</feature>
<organism evidence="7 8">
    <name type="scientific">Penicillium citrinum</name>
    <dbReference type="NCBI Taxonomy" id="5077"/>
    <lineage>
        <taxon>Eukaryota</taxon>
        <taxon>Fungi</taxon>
        <taxon>Dikarya</taxon>
        <taxon>Ascomycota</taxon>
        <taxon>Pezizomycotina</taxon>
        <taxon>Eurotiomycetes</taxon>
        <taxon>Eurotiomycetidae</taxon>
        <taxon>Eurotiales</taxon>
        <taxon>Aspergillaceae</taxon>
        <taxon>Penicillium</taxon>
    </lineage>
</organism>
<keyword evidence="1" id="KW-0677">Repeat</keyword>
<feature type="compositionally biased region" description="Polar residues" evidence="4">
    <location>
        <begin position="1191"/>
        <end position="1203"/>
    </location>
</feature>